<dbReference type="InterPro" id="IPR005599">
    <property type="entry name" value="GPI_mannosylTrfase"/>
</dbReference>
<evidence type="ECO:0000256" key="6">
    <source>
        <dbReference type="ARBA" id="ARBA00022692"/>
    </source>
</evidence>
<sequence length="527" mass="56153">MEALGGAALGSVIAAQVISAPYSKVEESFTLQAVHDIWTYGVSKGGLAQYDHATFPGAVPRSFVGPLLLAGAASPGMAAARAMGASSGDMQVAVRLALALAAWAALVGFARCVFPRARAVRTTFYWICAGEFHLTFWTARTTPNSIAFPLVTTALGCVLGGQRVRSGLAVLAATALTLRLEVLGLAAPAYLWAWLSGRITLATALAVGVASCAAGALLSLIVDSYFWHVVSAEQLPGLGRYVWPEVQALFFNVVDGHSAEWGTSPWYAYWAIELPRLLATTLPMLAAGAVSRGWNRAGVLFVPAFHTSLLSALAHKEWRFVLYTLPLWNAASAVGAQTIVRRVRPFVGRAAWLIPAAFVLASFALSALYTHVSMHNYPGGAALHAAHTRIASDPVRLHIDTLSAMTGVSLFQSTHLARPAASWVPSRTPAWTYDKTEGIAKDATDAWCQYTHLVTEYPCSWAGDAFAPLGEPIDGLAGVQRKAPKAYLADLVRLPRARSLADAWHALLPVVVRTAPALYVCQRAACP</sequence>
<dbReference type="PANTHER" id="PTHR22760">
    <property type="entry name" value="GLYCOSYLTRANSFERASE"/>
    <property type="match status" value="1"/>
</dbReference>
<keyword evidence="8 12" id="KW-1133">Transmembrane helix</keyword>
<proteinExistence type="inferred from homology"/>
<keyword evidence="4 12" id="KW-0328">Glycosyltransferase</keyword>
<feature type="transmembrane region" description="Helical" evidence="12">
    <location>
        <begin position="170"/>
        <end position="192"/>
    </location>
</feature>
<dbReference type="GO" id="GO:0006487">
    <property type="term" value="P:protein N-linked glycosylation"/>
    <property type="evidence" value="ECO:0007669"/>
    <property type="project" value="TreeGrafter"/>
</dbReference>
<evidence type="ECO:0000256" key="5">
    <source>
        <dbReference type="ARBA" id="ARBA00022679"/>
    </source>
</evidence>
<evidence type="ECO:0000256" key="4">
    <source>
        <dbReference type="ARBA" id="ARBA00022676"/>
    </source>
</evidence>
<evidence type="ECO:0000256" key="12">
    <source>
        <dbReference type="RuleBase" id="RU363075"/>
    </source>
</evidence>
<keyword evidence="5 13" id="KW-0808">Transferase</keyword>
<organism evidence="13 14">
    <name type="scientific">Malassezia japonica</name>
    <dbReference type="NCBI Taxonomy" id="223818"/>
    <lineage>
        <taxon>Eukaryota</taxon>
        <taxon>Fungi</taxon>
        <taxon>Dikarya</taxon>
        <taxon>Basidiomycota</taxon>
        <taxon>Ustilaginomycotina</taxon>
        <taxon>Malasseziomycetes</taxon>
        <taxon>Malasseziales</taxon>
        <taxon>Malasseziaceae</taxon>
        <taxon>Malassezia</taxon>
    </lineage>
</organism>
<evidence type="ECO:0000256" key="11">
    <source>
        <dbReference type="ARBA" id="ARBA00048899"/>
    </source>
</evidence>
<evidence type="ECO:0000256" key="10">
    <source>
        <dbReference type="ARBA" id="ARBA00044721"/>
    </source>
</evidence>
<keyword evidence="14" id="KW-1185">Reference proteome</keyword>
<comment type="similarity">
    <text evidence="3 12">Belongs to the glycosyltransferase 22 family.</text>
</comment>
<comment type="function">
    <text evidence="10">Mannosyltransferase that operates in the biosynthetic pathway of dolichol-linked oligosaccharides, the glycan precursors employed in protein asparagine (N)-glycosylation. The assembly of dolichol-linked oligosaccharides begins on the cytosolic side of the endoplasmic reticulum membrane and finishes in its lumen. The sequential addition of sugars to dolichol pyrophosphate produces dolichol-linked oligosaccharides containing fourteen sugars, including two GlcNAcs, nine mannoses and three glucoses. Once assembled, the oligosaccharide is transferred from the lipid to nascent proteins by oligosaccharyltransferases. In the lumen of the endoplasmic reticulum, adds the eighth mannose residue in an alpha-1,6 linkage onto Man(7)GlcNAc(2)-PP-dolichol to produce Man(8)GlcNAc(2)-PP-dolichol.</text>
</comment>
<comment type="subcellular location">
    <subcellularLocation>
        <location evidence="1 12">Endoplasmic reticulum membrane</location>
        <topology evidence="1 12">Multi-pass membrane protein</topology>
    </subcellularLocation>
</comment>
<feature type="transmembrane region" description="Helical" evidence="12">
    <location>
        <begin position="352"/>
        <end position="369"/>
    </location>
</feature>
<dbReference type="Pfam" id="PF03901">
    <property type="entry name" value="Glyco_transf_22"/>
    <property type="match status" value="1"/>
</dbReference>
<comment type="caution">
    <text evidence="12">Lacks conserved residue(s) required for the propagation of feature annotation.</text>
</comment>
<name>A0AAF0J8K0_9BASI</name>
<feature type="transmembrane region" description="Helical" evidence="12">
    <location>
        <begin position="199"/>
        <end position="222"/>
    </location>
</feature>
<dbReference type="EC" id="2.4.1.-" evidence="12"/>
<comment type="catalytic activity">
    <reaction evidence="11">
        <text>an alpha-D-Man-(1-&gt;2)-alpha-D-Man-(1-&gt;2)-alpha-D-Man-(1-&gt;3)-[alpha-D-Man-(1-&gt;2)-alpha-D-Man-(1-&gt;3)-alpha-D-Man-(1-&gt;6)]-beta-D-Man-(1-&gt;4)-beta-D-GlcNAc-(1-&gt;4)-alpha-D-GlcNAc-diphospho-di-trans,poly-cis-dolichol + a di-trans,poly-cis-dolichyl beta-D-mannosyl phosphate = an alpha-D-Man-(1-&gt;2)-alpha-D-Man-(1-&gt;2)-alpha-D-Man-(1-&gt;3)-[alpha-D-Man-(1-&gt;2)-alpha-D-Man-(1-&gt;3)-[alpha-D-Man-(1-&gt;6)]-alpha-D-Man-(1-&gt;6)]-beta-D-Man-(1-&gt;4)-beta-D-GlcNAc-(1-&gt;4)-alpha-D-GlcNAc-diphospho-di-trans,poly-cis-dolichol + a di-trans,poly-cis-dolichyl phosphate + H(+)</text>
        <dbReference type="Rhea" id="RHEA:29535"/>
        <dbReference type="Rhea" id="RHEA-COMP:19498"/>
        <dbReference type="Rhea" id="RHEA-COMP:19501"/>
        <dbReference type="Rhea" id="RHEA-COMP:19518"/>
        <dbReference type="Rhea" id="RHEA-COMP:19519"/>
        <dbReference type="ChEBI" id="CHEBI:15378"/>
        <dbReference type="ChEBI" id="CHEBI:57683"/>
        <dbReference type="ChEBI" id="CHEBI:58211"/>
        <dbReference type="ChEBI" id="CHEBI:132517"/>
        <dbReference type="ChEBI" id="CHEBI:132519"/>
        <dbReference type="EC" id="2.4.1.260"/>
    </reaction>
    <physiologicalReaction direction="left-to-right" evidence="11">
        <dbReference type="Rhea" id="RHEA:29536"/>
    </physiologicalReaction>
</comment>
<dbReference type="RefSeq" id="XP_060120619.1">
    <property type="nucleotide sequence ID" value="XM_060264636.1"/>
</dbReference>
<evidence type="ECO:0000256" key="2">
    <source>
        <dbReference type="ARBA" id="ARBA00004922"/>
    </source>
</evidence>
<feature type="transmembrane region" description="Helical" evidence="12">
    <location>
        <begin position="92"/>
        <end position="111"/>
    </location>
</feature>
<dbReference type="GO" id="GO:0052917">
    <property type="term" value="F:dol-P-Man:Man(7)GlcNAc(2)-PP-Dol alpha-1,6-mannosyltransferase activity"/>
    <property type="evidence" value="ECO:0007669"/>
    <property type="project" value="UniProtKB-EC"/>
</dbReference>
<comment type="pathway">
    <text evidence="2">Protein modification; protein glycosylation.</text>
</comment>
<keyword evidence="6 12" id="KW-0812">Transmembrane</keyword>
<evidence type="ECO:0000313" key="14">
    <source>
        <dbReference type="Proteomes" id="UP001217754"/>
    </source>
</evidence>
<dbReference type="EMBL" id="CP119958">
    <property type="protein sequence ID" value="WFD37722.1"/>
    <property type="molecule type" value="Genomic_DNA"/>
</dbReference>
<reference evidence="13" key="1">
    <citation type="submission" date="2023-03" db="EMBL/GenBank/DDBJ databases">
        <title>Mating type loci evolution in Malassezia.</title>
        <authorList>
            <person name="Coelho M.A."/>
        </authorList>
    </citation>
    <scope>NUCLEOTIDE SEQUENCE</scope>
    <source>
        <strain evidence="13">CBS 9431</strain>
    </source>
</reference>
<dbReference type="AlphaFoldDB" id="A0AAF0J8K0"/>
<evidence type="ECO:0000256" key="7">
    <source>
        <dbReference type="ARBA" id="ARBA00022824"/>
    </source>
</evidence>
<keyword evidence="7 12" id="KW-0256">Endoplasmic reticulum</keyword>
<evidence type="ECO:0000256" key="3">
    <source>
        <dbReference type="ARBA" id="ARBA00007063"/>
    </source>
</evidence>
<evidence type="ECO:0000256" key="8">
    <source>
        <dbReference type="ARBA" id="ARBA00022989"/>
    </source>
</evidence>
<gene>
    <name evidence="13" type="primary">ECM39</name>
    <name evidence="13" type="ORF">MJAP1_000669</name>
</gene>
<keyword evidence="9 12" id="KW-0472">Membrane</keyword>
<dbReference type="Proteomes" id="UP001217754">
    <property type="component" value="Chromosome 1"/>
</dbReference>
<dbReference type="PANTHER" id="PTHR22760:SF1">
    <property type="entry name" value="DOL-P-MAN:MAN(7)GLCNAC(2)-PP-DOL ALPHA-1,6-MANNOSYLTRANSFERASE"/>
    <property type="match status" value="1"/>
</dbReference>
<evidence type="ECO:0000313" key="13">
    <source>
        <dbReference type="EMBL" id="WFD37722.1"/>
    </source>
</evidence>
<evidence type="ECO:0000256" key="1">
    <source>
        <dbReference type="ARBA" id="ARBA00004477"/>
    </source>
</evidence>
<protein>
    <recommendedName>
        <fullName evidence="12">Mannosyltransferase</fullName>
        <ecNumber evidence="12">2.4.1.-</ecNumber>
    </recommendedName>
</protein>
<evidence type="ECO:0000256" key="9">
    <source>
        <dbReference type="ARBA" id="ARBA00023136"/>
    </source>
</evidence>
<dbReference type="GO" id="GO:0005789">
    <property type="term" value="C:endoplasmic reticulum membrane"/>
    <property type="evidence" value="ECO:0007669"/>
    <property type="project" value="UniProtKB-SubCell"/>
</dbReference>
<dbReference type="GeneID" id="85224318"/>
<accession>A0AAF0J8K0</accession>